<organism evidence="2 3">
    <name type="scientific">Streptomyces javensis</name>
    <dbReference type="NCBI Taxonomy" id="114698"/>
    <lineage>
        <taxon>Bacteria</taxon>
        <taxon>Bacillati</taxon>
        <taxon>Actinomycetota</taxon>
        <taxon>Actinomycetes</taxon>
        <taxon>Kitasatosporales</taxon>
        <taxon>Streptomycetaceae</taxon>
        <taxon>Streptomyces</taxon>
        <taxon>Streptomyces violaceusniger group</taxon>
    </lineage>
</organism>
<feature type="compositionally biased region" description="Basic and acidic residues" evidence="1">
    <location>
        <begin position="84"/>
        <end position="96"/>
    </location>
</feature>
<reference evidence="2 3" key="1">
    <citation type="journal article" date="2019" name="Int. J. Syst. Evol. Microbiol.">
        <title>The Global Catalogue of Microorganisms (GCM) 10K type strain sequencing project: providing services to taxonomists for standard genome sequencing and annotation.</title>
        <authorList>
            <consortium name="The Broad Institute Genomics Platform"/>
            <consortium name="The Broad Institute Genome Sequencing Center for Infectious Disease"/>
            <person name="Wu L."/>
            <person name="Ma J."/>
        </authorList>
    </citation>
    <scope>NUCLEOTIDE SEQUENCE [LARGE SCALE GENOMIC DNA]</scope>
    <source>
        <strain evidence="2 3">JCM 11448</strain>
    </source>
</reference>
<evidence type="ECO:0000313" key="2">
    <source>
        <dbReference type="EMBL" id="GAA1255723.1"/>
    </source>
</evidence>
<comment type="caution">
    <text evidence="2">The sequence shown here is derived from an EMBL/GenBank/DDBJ whole genome shotgun (WGS) entry which is preliminary data.</text>
</comment>
<gene>
    <name evidence="2" type="ORF">GCM10009579_12130</name>
</gene>
<dbReference type="EMBL" id="BAAAIH010000004">
    <property type="protein sequence ID" value="GAA1255723.1"/>
    <property type="molecule type" value="Genomic_DNA"/>
</dbReference>
<protein>
    <recommendedName>
        <fullName evidence="4">Transposase</fullName>
    </recommendedName>
</protein>
<keyword evidence="3" id="KW-1185">Reference proteome</keyword>
<proteinExistence type="predicted"/>
<sequence length="96" mass="10214">MVEDFRPKFLAGTTMARKAADAAIGATKKALVGMARKHGRIVHLVHPAQTTMECASCGARTKPRGSGRAGRVVIPARRGMASHASDRHERRPSGLA</sequence>
<evidence type="ECO:0008006" key="4">
    <source>
        <dbReference type="Google" id="ProtNLM"/>
    </source>
</evidence>
<dbReference type="Proteomes" id="UP001500282">
    <property type="component" value="Unassembled WGS sequence"/>
</dbReference>
<evidence type="ECO:0000313" key="3">
    <source>
        <dbReference type="Proteomes" id="UP001500282"/>
    </source>
</evidence>
<accession>A0ABN1WNI2</accession>
<feature type="region of interest" description="Disordered" evidence="1">
    <location>
        <begin position="57"/>
        <end position="96"/>
    </location>
</feature>
<name>A0ABN1WNI2_9ACTN</name>
<evidence type="ECO:0000256" key="1">
    <source>
        <dbReference type="SAM" id="MobiDB-lite"/>
    </source>
</evidence>